<feature type="compositionally biased region" description="Basic and acidic residues" evidence="1">
    <location>
        <begin position="366"/>
        <end position="376"/>
    </location>
</feature>
<dbReference type="SUPFAM" id="SSF56219">
    <property type="entry name" value="DNase I-like"/>
    <property type="match status" value="1"/>
</dbReference>
<accession>A0AAN9HWS3</accession>
<organism evidence="3 4">
    <name type="scientific">Crotalaria pallida</name>
    <name type="common">Smooth rattlebox</name>
    <name type="synonym">Crotalaria striata</name>
    <dbReference type="NCBI Taxonomy" id="3830"/>
    <lineage>
        <taxon>Eukaryota</taxon>
        <taxon>Viridiplantae</taxon>
        <taxon>Streptophyta</taxon>
        <taxon>Embryophyta</taxon>
        <taxon>Tracheophyta</taxon>
        <taxon>Spermatophyta</taxon>
        <taxon>Magnoliopsida</taxon>
        <taxon>eudicotyledons</taxon>
        <taxon>Gunneridae</taxon>
        <taxon>Pentapetalae</taxon>
        <taxon>rosids</taxon>
        <taxon>fabids</taxon>
        <taxon>Fabales</taxon>
        <taxon>Fabaceae</taxon>
        <taxon>Papilionoideae</taxon>
        <taxon>50 kb inversion clade</taxon>
        <taxon>genistoids sensu lato</taxon>
        <taxon>core genistoids</taxon>
        <taxon>Crotalarieae</taxon>
        <taxon>Crotalaria</taxon>
    </lineage>
</organism>
<feature type="region of interest" description="Disordered" evidence="1">
    <location>
        <begin position="357"/>
        <end position="376"/>
    </location>
</feature>
<sequence>MSGSKGEEVESLSKCNVVHGEGGTKEVEENKADKAISDSTPTAGPIVQKVVRKDDVMVKASLPLSPSHMSFTVGQNSDKKKTWKRKARVGKSLSITKPSDQQKRKQGDGGVKNYTDDMMDDVEADLISLSANHLSMSLKFLSTNVQFCFTGIYGFPNSTQKQMTRQLIRQLKCVTEGAWLLMGDFNQVLRPEDKQGGNGVDLLEVDELNRCLTDCELQEVSFVGYRYTWSNKRKLPDLVEERLDYALANKNWFELWGDSLVSNLPRYRSDHNPISLDTSKRGGGGFQKNKRPKLYRFEQYWLEEMEECREVVHHSWYFGGSMISKLDNVGKNLQDWSKVRFGSLHKQIKEAREKLLNLQQSNRSPAADREEKELWA</sequence>
<evidence type="ECO:0000259" key="2">
    <source>
        <dbReference type="Pfam" id="PF03372"/>
    </source>
</evidence>
<name>A0AAN9HWS3_CROPI</name>
<feature type="domain" description="Endonuclease/exonuclease/phosphatase" evidence="2">
    <location>
        <begin position="152"/>
        <end position="271"/>
    </location>
</feature>
<feature type="region of interest" description="Disordered" evidence="1">
    <location>
        <begin position="70"/>
        <end position="114"/>
    </location>
</feature>
<evidence type="ECO:0000313" key="3">
    <source>
        <dbReference type="EMBL" id="KAK7250734.1"/>
    </source>
</evidence>
<dbReference type="Gene3D" id="3.60.10.10">
    <property type="entry name" value="Endonuclease/exonuclease/phosphatase"/>
    <property type="match status" value="1"/>
</dbReference>
<feature type="region of interest" description="Disordered" evidence="1">
    <location>
        <begin position="1"/>
        <end position="44"/>
    </location>
</feature>
<evidence type="ECO:0000313" key="4">
    <source>
        <dbReference type="Proteomes" id="UP001372338"/>
    </source>
</evidence>
<keyword evidence="4" id="KW-1185">Reference proteome</keyword>
<proteinExistence type="predicted"/>
<reference evidence="3 4" key="1">
    <citation type="submission" date="2024-01" db="EMBL/GenBank/DDBJ databases">
        <title>The genomes of 5 underutilized Papilionoideae crops provide insights into root nodulation and disease resistanc.</title>
        <authorList>
            <person name="Yuan L."/>
        </authorList>
    </citation>
    <scope>NUCLEOTIDE SEQUENCE [LARGE SCALE GENOMIC DNA]</scope>
    <source>
        <strain evidence="3">ZHUSHIDOU_FW_LH</strain>
        <tissue evidence="3">Leaf</tissue>
    </source>
</reference>
<gene>
    <name evidence="3" type="ORF">RIF29_33361</name>
</gene>
<dbReference type="InterPro" id="IPR005135">
    <property type="entry name" value="Endo/exonuclease/phosphatase"/>
</dbReference>
<dbReference type="AlphaFoldDB" id="A0AAN9HWS3"/>
<feature type="compositionally biased region" description="Basic and acidic residues" evidence="1">
    <location>
        <begin position="22"/>
        <end position="36"/>
    </location>
</feature>
<protein>
    <recommendedName>
        <fullName evidence="2">Endonuclease/exonuclease/phosphatase domain-containing protein</fullName>
    </recommendedName>
</protein>
<dbReference type="EMBL" id="JAYWIO010000007">
    <property type="protein sequence ID" value="KAK7250734.1"/>
    <property type="molecule type" value="Genomic_DNA"/>
</dbReference>
<dbReference type="InterPro" id="IPR036691">
    <property type="entry name" value="Endo/exonu/phosph_ase_sf"/>
</dbReference>
<dbReference type="Proteomes" id="UP001372338">
    <property type="component" value="Unassembled WGS sequence"/>
</dbReference>
<dbReference type="PANTHER" id="PTHR33710">
    <property type="entry name" value="BNAC02G09200D PROTEIN"/>
    <property type="match status" value="1"/>
</dbReference>
<dbReference type="Pfam" id="PF03372">
    <property type="entry name" value="Exo_endo_phos"/>
    <property type="match status" value="1"/>
</dbReference>
<comment type="caution">
    <text evidence="3">The sequence shown here is derived from an EMBL/GenBank/DDBJ whole genome shotgun (WGS) entry which is preliminary data.</text>
</comment>
<dbReference type="PANTHER" id="PTHR33710:SF77">
    <property type="entry name" value="DNASE I-LIKE SUPERFAMILY PROTEIN"/>
    <property type="match status" value="1"/>
</dbReference>
<evidence type="ECO:0000256" key="1">
    <source>
        <dbReference type="SAM" id="MobiDB-lite"/>
    </source>
</evidence>